<comment type="similarity">
    <text evidence="3">Belongs to the PMEI family.</text>
</comment>
<gene>
    <name evidence="6" type="ORF">LTRI10_LOCUS17808</name>
</gene>
<keyword evidence="7" id="KW-1185">Reference proteome</keyword>
<feature type="signal peptide" evidence="4">
    <location>
        <begin position="1"/>
        <end position="17"/>
    </location>
</feature>
<feature type="chain" id="PRO_5043864266" description="Pectinesterase inhibitor domain-containing protein" evidence="4">
    <location>
        <begin position="18"/>
        <end position="182"/>
    </location>
</feature>
<evidence type="ECO:0000313" key="7">
    <source>
        <dbReference type="Proteomes" id="UP001497516"/>
    </source>
</evidence>
<accession>A0AAV2DR36</accession>
<protein>
    <recommendedName>
        <fullName evidence="5">Pectinesterase inhibitor domain-containing protein</fullName>
    </recommendedName>
</protein>
<reference evidence="6 7" key="1">
    <citation type="submission" date="2024-04" db="EMBL/GenBank/DDBJ databases">
        <authorList>
            <person name="Fracassetti M."/>
        </authorList>
    </citation>
    <scope>NUCLEOTIDE SEQUENCE [LARGE SCALE GENOMIC DNA]</scope>
</reference>
<dbReference type="PANTHER" id="PTHR35357">
    <property type="entry name" value="OS02G0537100 PROTEIN"/>
    <property type="match status" value="1"/>
</dbReference>
<dbReference type="SMART" id="SM00856">
    <property type="entry name" value="PMEI"/>
    <property type="match status" value="1"/>
</dbReference>
<dbReference type="Gene3D" id="1.20.140.40">
    <property type="entry name" value="Invertase/pectin methylesterase inhibitor family protein"/>
    <property type="match status" value="1"/>
</dbReference>
<dbReference type="SUPFAM" id="SSF101148">
    <property type="entry name" value="Plant invertase/pectin methylesterase inhibitor"/>
    <property type="match status" value="1"/>
</dbReference>
<keyword evidence="2" id="KW-1015">Disulfide bond</keyword>
<organism evidence="6 7">
    <name type="scientific">Linum trigynum</name>
    <dbReference type="NCBI Taxonomy" id="586398"/>
    <lineage>
        <taxon>Eukaryota</taxon>
        <taxon>Viridiplantae</taxon>
        <taxon>Streptophyta</taxon>
        <taxon>Embryophyta</taxon>
        <taxon>Tracheophyta</taxon>
        <taxon>Spermatophyta</taxon>
        <taxon>Magnoliopsida</taxon>
        <taxon>eudicotyledons</taxon>
        <taxon>Gunneridae</taxon>
        <taxon>Pentapetalae</taxon>
        <taxon>rosids</taxon>
        <taxon>fabids</taxon>
        <taxon>Malpighiales</taxon>
        <taxon>Linaceae</taxon>
        <taxon>Linum</taxon>
    </lineage>
</organism>
<dbReference type="FunFam" id="1.20.140.40:FF:000002">
    <property type="entry name" value="Putative invertase inhibitor"/>
    <property type="match status" value="1"/>
</dbReference>
<dbReference type="InterPro" id="IPR006501">
    <property type="entry name" value="Pectinesterase_inhib_dom"/>
</dbReference>
<dbReference type="GO" id="GO:0004857">
    <property type="term" value="F:enzyme inhibitor activity"/>
    <property type="evidence" value="ECO:0007669"/>
    <property type="project" value="InterPro"/>
</dbReference>
<evidence type="ECO:0000313" key="6">
    <source>
        <dbReference type="EMBL" id="CAL1376051.1"/>
    </source>
</evidence>
<evidence type="ECO:0000256" key="2">
    <source>
        <dbReference type="ARBA" id="ARBA00023157"/>
    </source>
</evidence>
<feature type="domain" description="Pectinesterase inhibitor" evidence="5">
    <location>
        <begin position="20"/>
        <end position="175"/>
    </location>
</feature>
<dbReference type="PANTHER" id="PTHR35357:SF17">
    <property type="entry name" value="PECTINESTERASE INHIBITOR 12"/>
    <property type="match status" value="1"/>
</dbReference>
<dbReference type="NCBIfam" id="TIGR01614">
    <property type="entry name" value="PME_inhib"/>
    <property type="match status" value="1"/>
</dbReference>
<dbReference type="InterPro" id="IPR034088">
    <property type="entry name" value="Pla_a_1-like"/>
</dbReference>
<dbReference type="EMBL" id="OZ034816">
    <property type="protein sequence ID" value="CAL1376051.1"/>
    <property type="molecule type" value="Genomic_DNA"/>
</dbReference>
<name>A0AAV2DR36_9ROSI</name>
<dbReference type="Proteomes" id="UP001497516">
    <property type="component" value="Chromosome 3"/>
</dbReference>
<sequence length="182" mass="20572">MLLAFFLASITIPFTAATFTDGDFVVLRCREAASTDPNFTYEFCLQCFAPYIHNVTTMEELVGVSMKLTARNATRIIKRISRMLITRGAAMDPYCRHALGDCLELYADAKGELNDAAKDVFEYRDCFKANVEVSAAMDSASTCEDGFRERRYRGDHPLAVENEVFFRLTAVLLAFINMLHYN</sequence>
<evidence type="ECO:0000256" key="3">
    <source>
        <dbReference type="ARBA" id="ARBA00038471"/>
    </source>
</evidence>
<dbReference type="InterPro" id="IPR035513">
    <property type="entry name" value="Invertase/methylesterase_inhib"/>
</dbReference>
<dbReference type="AlphaFoldDB" id="A0AAV2DR36"/>
<dbReference type="GO" id="GO:0005576">
    <property type="term" value="C:extracellular region"/>
    <property type="evidence" value="ECO:0007669"/>
    <property type="project" value="UniProtKB-ARBA"/>
</dbReference>
<dbReference type="Pfam" id="PF04043">
    <property type="entry name" value="PMEI"/>
    <property type="match status" value="1"/>
</dbReference>
<evidence type="ECO:0000256" key="1">
    <source>
        <dbReference type="ARBA" id="ARBA00022729"/>
    </source>
</evidence>
<evidence type="ECO:0000256" key="4">
    <source>
        <dbReference type="SAM" id="SignalP"/>
    </source>
</evidence>
<keyword evidence="1 4" id="KW-0732">Signal</keyword>
<evidence type="ECO:0000259" key="5">
    <source>
        <dbReference type="SMART" id="SM00856"/>
    </source>
</evidence>
<proteinExistence type="inferred from homology"/>
<dbReference type="CDD" id="cd15795">
    <property type="entry name" value="PMEI-Pla_a_1_like"/>
    <property type="match status" value="1"/>
</dbReference>